<dbReference type="AlphaFoldDB" id="A0A837IGY5"/>
<sequence length="107" mass="11460">MLLFVLSFSVSRCLRVGLILLCRYPFRNYLSQIPDLQLPFRAAGFDAVLEHGETEGAVGYQQGRAGVGGHLDSGFTDFAAQFLFGDYAAAPGAAAEAVVAVFVHFGD</sequence>
<protein>
    <submittedName>
        <fullName evidence="1">Uncharacterized protein</fullName>
    </submittedName>
</protein>
<comment type="caution">
    <text evidence="1">The sequence shown here is derived from an EMBL/GenBank/DDBJ whole genome shotgun (WGS) entry which is preliminary data.</text>
</comment>
<organism evidence="1 2">
    <name type="scientific">Candidatus Azambacteria bacterium GW2011_GWC2_45_7b</name>
    <dbReference type="NCBI Taxonomy" id="1618621"/>
    <lineage>
        <taxon>Bacteria</taxon>
        <taxon>Candidatus Azamiibacteriota</taxon>
    </lineage>
</organism>
<name>A0A837IGY5_9BACT</name>
<dbReference type="Proteomes" id="UP000034909">
    <property type="component" value="Unassembled WGS sequence"/>
</dbReference>
<evidence type="ECO:0000313" key="1">
    <source>
        <dbReference type="EMBL" id="KKU12556.1"/>
    </source>
</evidence>
<proteinExistence type="predicted"/>
<reference evidence="1 2" key="1">
    <citation type="journal article" date="2015" name="Nature">
        <title>rRNA introns, odd ribosomes, and small enigmatic genomes across a large radiation of phyla.</title>
        <authorList>
            <person name="Brown C.T."/>
            <person name="Hug L.A."/>
            <person name="Thomas B.C."/>
            <person name="Sharon I."/>
            <person name="Castelle C.J."/>
            <person name="Singh A."/>
            <person name="Wilkins M.J."/>
            <person name="Williams K.H."/>
            <person name="Banfield J.F."/>
        </authorList>
    </citation>
    <scope>NUCLEOTIDE SEQUENCE [LARGE SCALE GENOMIC DNA]</scope>
</reference>
<gene>
    <name evidence="1" type="ORF">UX18_C0019G0002</name>
</gene>
<accession>A0A837IGY5</accession>
<evidence type="ECO:0000313" key="2">
    <source>
        <dbReference type="Proteomes" id="UP000034909"/>
    </source>
</evidence>
<dbReference type="EMBL" id="LCLF01000019">
    <property type="protein sequence ID" value="KKU12556.1"/>
    <property type="molecule type" value="Genomic_DNA"/>
</dbReference>